<dbReference type="RefSeq" id="WP_307205979.1">
    <property type="nucleotide sequence ID" value="NZ_JAUSSU010000008.1"/>
</dbReference>
<comment type="caution">
    <text evidence="3">The sequence shown here is derived from an EMBL/GenBank/DDBJ whole genome shotgun (WGS) entry which is preliminary data.</text>
</comment>
<feature type="domain" description="AraC effector-binding" evidence="2">
    <location>
        <begin position="32"/>
        <end position="192"/>
    </location>
</feature>
<gene>
    <name evidence="3" type="ORF">J2T15_004039</name>
</gene>
<evidence type="ECO:0000259" key="2">
    <source>
        <dbReference type="SMART" id="SM00871"/>
    </source>
</evidence>
<accession>A0ABT9U4N2</accession>
<dbReference type="EMBL" id="JAUSSU010000008">
    <property type="protein sequence ID" value="MDQ0114583.1"/>
    <property type="molecule type" value="Genomic_DNA"/>
</dbReference>
<dbReference type="InterPro" id="IPR029441">
    <property type="entry name" value="Cass2"/>
</dbReference>
<keyword evidence="4" id="KW-1185">Reference proteome</keyword>
<dbReference type="InterPro" id="IPR010499">
    <property type="entry name" value="AraC_E-bd"/>
</dbReference>
<dbReference type="InterPro" id="IPR011256">
    <property type="entry name" value="Reg_factor_effector_dom_sf"/>
</dbReference>
<dbReference type="SMART" id="SM00871">
    <property type="entry name" value="AraC_E_bind"/>
    <property type="match status" value="1"/>
</dbReference>
<protein>
    <submittedName>
        <fullName evidence="3">Transcriptional regulator YdeE</fullName>
    </submittedName>
</protein>
<dbReference type="SUPFAM" id="SSF55136">
    <property type="entry name" value="Probable bacterial effector-binding domain"/>
    <property type="match status" value="1"/>
</dbReference>
<dbReference type="Proteomes" id="UP001229346">
    <property type="component" value="Unassembled WGS sequence"/>
</dbReference>
<proteinExistence type="predicted"/>
<evidence type="ECO:0000313" key="4">
    <source>
        <dbReference type="Proteomes" id="UP001229346"/>
    </source>
</evidence>
<reference evidence="3 4" key="1">
    <citation type="submission" date="2023-07" db="EMBL/GenBank/DDBJ databases">
        <title>Sorghum-associated microbial communities from plants grown in Nebraska, USA.</title>
        <authorList>
            <person name="Schachtman D."/>
        </authorList>
    </citation>
    <scope>NUCLEOTIDE SEQUENCE [LARGE SCALE GENOMIC DNA]</scope>
    <source>
        <strain evidence="3 4">CC482</strain>
    </source>
</reference>
<dbReference type="PANTHER" id="PTHR36444">
    <property type="entry name" value="TRANSCRIPTIONAL REGULATOR PROTEIN YOBU-RELATED"/>
    <property type="match status" value="1"/>
</dbReference>
<feature type="compositionally biased region" description="Polar residues" evidence="1">
    <location>
        <begin position="10"/>
        <end position="22"/>
    </location>
</feature>
<dbReference type="Gene3D" id="3.20.80.10">
    <property type="entry name" value="Regulatory factor, effector binding domain"/>
    <property type="match status" value="1"/>
</dbReference>
<sequence>MKQNEFKSMAHNSTTPSESSLTADAANRKRMEPSRIEELPTFTLAGISAVTTNAAELGGEGKIGKLFEQFYSQNIGEHPALHLQQSGLYSCYFNYEKGDAGQYEVLVGVHVRDNMQGQYPESLSTFTVPSAKYAVFVTERGPIIAVVQRAWTDIWQWSQQPGNDRAFTGDFEYYGPNIDPNDGQVEIYIAIRQQERADQHRCD</sequence>
<dbReference type="InterPro" id="IPR053182">
    <property type="entry name" value="YobU-like_regulator"/>
</dbReference>
<name>A0ABT9U4N2_PAEHA</name>
<feature type="region of interest" description="Disordered" evidence="1">
    <location>
        <begin position="1"/>
        <end position="32"/>
    </location>
</feature>
<dbReference type="Pfam" id="PF14526">
    <property type="entry name" value="Cass2"/>
    <property type="match status" value="1"/>
</dbReference>
<dbReference type="PANTHER" id="PTHR36444:SF2">
    <property type="entry name" value="TRANSCRIPTIONAL REGULATOR PROTEIN YOBU-RELATED"/>
    <property type="match status" value="1"/>
</dbReference>
<evidence type="ECO:0000256" key="1">
    <source>
        <dbReference type="SAM" id="MobiDB-lite"/>
    </source>
</evidence>
<evidence type="ECO:0000313" key="3">
    <source>
        <dbReference type="EMBL" id="MDQ0114583.1"/>
    </source>
</evidence>
<organism evidence="3 4">
    <name type="scientific">Paenibacillus harenae</name>
    <dbReference type="NCBI Taxonomy" id="306543"/>
    <lineage>
        <taxon>Bacteria</taxon>
        <taxon>Bacillati</taxon>
        <taxon>Bacillota</taxon>
        <taxon>Bacilli</taxon>
        <taxon>Bacillales</taxon>
        <taxon>Paenibacillaceae</taxon>
        <taxon>Paenibacillus</taxon>
    </lineage>
</organism>